<comment type="caution">
    <text evidence="1">The sequence shown here is derived from an EMBL/GenBank/DDBJ whole genome shotgun (WGS) entry which is preliminary data.</text>
</comment>
<accession>X1C0K8</accession>
<reference evidence="1" key="1">
    <citation type="journal article" date="2014" name="Front. Microbiol.">
        <title>High frequency of phylogenetically diverse reductive dehalogenase-homologous genes in deep subseafloor sedimentary metagenomes.</title>
        <authorList>
            <person name="Kawai M."/>
            <person name="Futagami T."/>
            <person name="Toyoda A."/>
            <person name="Takaki Y."/>
            <person name="Nishi S."/>
            <person name="Hori S."/>
            <person name="Arai W."/>
            <person name="Tsubouchi T."/>
            <person name="Morono Y."/>
            <person name="Uchiyama I."/>
            <person name="Ito T."/>
            <person name="Fujiyama A."/>
            <person name="Inagaki F."/>
            <person name="Takami H."/>
        </authorList>
    </citation>
    <scope>NUCLEOTIDE SEQUENCE</scope>
    <source>
        <strain evidence="1">Expedition CK06-06</strain>
    </source>
</reference>
<dbReference type="AlphaFoldDB" id="X1C0K8"/>
<organism evidence="1">
    <name type="scientific">marine sediment metagenome</name>
    <dbReference type="NCBI Taxonomy" id="412755"/>
    <lineage>
        <taxon>unclassified sequences</taxon>
        <taxon>metagenomes</taxon>
        <taxon>ecological metagenomes</taxon>
    </lineage>
</organism>
<dbReference type="EMBL" id="BART01011581">
    <property type="protein sequence ID" value="GAG86892.1"/>
    <property type="molecule type" value="Genomic_DNA"/>
</dbReference>
<sequence length="46" mass="5691">MEIEINFSIRLKQGNYKYEIHETEKGKYWIKNETQEGIQINERELF</sequence>
<gene>
    <name evidence="1" type="ORF">S01H4_24598</name>
</gene>
<proteinExistence type="predicted"/>
<feature type="non-terminal residue" evidence="1">
    <location>
        <position position="46"/>
    </location>
</feature>
<protein>
    <submittedName>
        <fullName evidence="1">Uncharacterized protein</fullName>
    </submittedName>
</protein>
<evidence type="ECO:0000313" key="1">
    <source>
        <dbReference type="EMBL" id="GAG86892.1"/>
    </source>
</evidence>
<name>X1C0K8_9ZZZZ</name>